<keyword evidence="3" id="KW-1185">Reference proteome</keyword>
<accession>A0ABY2PC72</accession>
<protein>
    <recommendedName>
        <fullName evidence="4">Syndecan 1</fullName>
    </recommendedName>
</protein>
<comment type="caution">
    <text evidence="2">The sequence shown here is derived from an EMBL/GenBank/DDBJ whole genome shotgun (WGS) entry which is preliminary data.</text>
</comment>
<reference evidence="2 3" key="1">
    <citation type="submission" date="2019-04" db="EMBL/GenBank/DDBJ databases">
        <title>Streptomyces rhizosphaericola sp. nov., an actinobacterium isolated from the wheat rhizosphere.</title>
        <authorList>
            <person name="Vargas Hoyos H.A."/>
            <person name="Santos S.N."/>
            <person name="Genuario D.B."/>
            <person name="Melo I.S."/>
            <person name="Da Silva L.J."/>
            <person name="Da Silva F.S.P."/>
            <person name="Zucchi T.D."/>
        </authorList>
    </citation>
    <scope>NUCLEOTIDE SEQUENCE [LARGE SCALE GENOMIC DNA]</scope>
    <source>
        <strain evidence="2 3">1AS2c</strain>
    </source>
</reference>
<evidence type="ECO:0000256" key="1">
    <source>
        <dbReference type="SAM" id="MobiDB-lite"/>
    </source>
</evidence>
<evidence type="ECO:0000313" key="3">
    <source>
        <dbReference type="Proteomes" id="UP000306274"/>
    </source>
</evidence>
<feature type="compositionally biased region" description="Low complexity" evidence="1">
    <location>
        <begin position="109"/>
        <end position="133"/>
    </location>
</feature>
<evidence type="ECO:0000313" key="2">
    <source>
        <dbReference type="EMBL" id="TGZ08499.1"/>
    </source>
</evidence>
<organism evidence="2 3">
    <name type="scientific">Streptomyces rhizosphaericola</name>
    <dbReference type="NCBI Taxonomy" id="2564098"/>
    <lineage>
        <taxon>Bacteria</taxon>
        <taxon>Bacillati</taxon>
        <taxon>Actinomycetota</taxon>
        <taxon>Actinomycetes</taxon>
        <taxon>Kitasatosporales</taxon>
        <taxon>Streptomycetaceae</taxon>
        <taxon>Streptomyces</taxon>
    </lineage>
</organism>
<proteinExistence type="predicted"/>
<dbReference type="Proteomes" id="UP000306274">
    <property type="component" value="Unassembled WGS sequence"/>
</dbReference>
<feature type="compositionally biased region" description="Low complexity" evidence="1">
    <location>
        <begin position="54"/>
        <end position="70"/>
    </location>
</feature>
<feature type="region of interest" description="Disordered" evidence="1">
    <location>
        <begin position="1"/>
        <end position="141"/>
    </location>
</feature>
<sequence length="175" mass="17535">MPLPVVPDPAGPPPAGPAPGGDAPAYGPQPLSVRVPPRTPSPAPGASGSGTTHRQPPARDQALQRAAARAGLTGVPVKAVPPGNARPGTTPPKTVQRTNGTGGGGGTATAGTPGIPGIADTPDTAPTETTTPANRITGAELDALARRLIDPVSRLIRADMRRGRERAGRPHDGRR</sequence>
<name>A0ABY2PC72_9ACTN</name>
<gene>
    <name evidence="2" type="ORF">E5Z02_19490</name>
</gene>
<dbReference type="EMBL" id="SRZK01000190">
    <property type="protein sequence ID" value="TGZ08499.1"/>
    <property type="molecule type" value="Genomic_DNA"/>
</dbReference>
<evidence type="ECO:0008006" key="4">
    <source>
        <dbReference type="Google" id="ProtNLM"/>
    </source>
</evidence>
<feature type="compositionally biased region" description="Pro residues" evidence="1">
    <location>
        <begin position="1"/>
        <end position="17"/>
    </location>
</feature>
<feature type="compositionally biased region" description="Low complexity" evidence="1">
    <location>
        <begin position="20"/>
        <end position="30"/>
    </location>
</feature>